<reference evidence="2" key="2">
    <citation type="journal article" date="2014" name="ISME J.">
        <title>Microbial stratification in low pH oxic and suboxic macroscopic growths along an acid mine drainage.</title>
        <authorList>
            <person name="Mendez-Garcia C."/>
            <person name="Mesa V."/>
            <person name="Sprenger R.R."/>
            <person name="Richter M."/>
            <person name="Diez M.S."/>
            <person name="Solano J."/>
            <person name="Bargiela R."/>
            <person name="Golyshina O.V."/>
            <person name="Manteca A."/>
            <person name="Ramos J.L."/>
            <person name="Gallego J.R."/>
            <person name="Llorente I."/>
            <person name="Martins Dos Santos V.A."/>
            <person name="Jensen O.N."/>
            <person name="Pelaez A.I."/>
            <person name="Sanchez J."/>
            <person name="Ferrer M."/>
        </authorList>
    </citation>
    <scope>NUCLEOTIDE SEQUENCE</scope>
</reference>
<organism evidence="2">
    <name type="scientific">mine drainage metagenome</name>
    <dbReference type="NCBI Taxonomy" id="410659"/>
    <lineage>
        <taxon>unclassified sequences</taxon>
        <taxon>metagenomes</taxon>
        <taxon>ecological metagenomes</taxon>
    </lineage>
</organism>
<proteinExistence type="predicted"/>
<keyword evidence="1" id="KW-1133">Transmembrane helix</keyword>
<feature type="non-terminal residue" evidence="2">
    <location>
        <position position="1"/>
    </location>
</feature>
<keyword evidence="1" id="KW-0812">Transmembrane</keyword>
<dbReference type="EMBL" id="AUZX01001394">
    <property type="protein sequence ID" value="EQD79216.1"/>
    <property type="molecule type" value="Genomic_DNA"/>
</dbReference>
<reference evidence="2" key="1">
    <citation type="submission" date="2013-08" db="EMBL/GenBank/DDBJ databases">
        <authorList>
            <person name="Mendez C."/>
            <person name="Richter M."/>
            <person name="Ferrer M."/>
            <person name="Sanchez J."/>
        </authorList>
    </citation>
    <scope>NUCLEOTIDE SEQUENCE</scope>
</reference>
<sequence>GHVVVAIYERIRSRKGKPYRADVRKLLPTTYVVLSLLAVLFVTSFYLDITHPVVNPFS</sequence>
<protein>
    <submittedName>
        <fullName evidence="2">Uncharacterized protein</fullName>
    </submittedName>
</protein>
<gene>
    <name evidence="2" type="ORF">B1A_01851</name>
</gene>
<feature type="transmembrane region" description="Helical" evidence="1">
    <location>
        <begin position="26"/>
        <end position="47"/>
    </location>
</feature>
<comment type="caution">
    <text evidence="2">The sequence shown here is derived from an EMBL/GenBank/DDBJ whole genome shotgun (WGS) entry which is preliminary data.</text>
</comment>
<keyword evidence="1" id="KW-0472">Membrane</keyword>
<name>T1C170_9ZZZZ</name>
<dbReference type="AlphaFoldDB" id="T1C170"/>
<accession>T1C170</accession>
<evidence type="ECO:0000313" key="2">
    <source>
        <dbReference type="EMBL" id="EQD79216.1"/>
    </source>
</evidence>
<evidence type="ECO:0000256" key="1">
    <source>
        <dbReference type="SAM" id="Phobius"/>
    </source>
</evidence>